<dbReference type="InterPro" id="IPR027417">
    <property type="entry name" value="P-loop_NTPase"/>
</dbReference>
<protein>
    <recommendedName>
        <fullName evidence="8">Kinesin-like protein</fullName>
    </recommendedName>
</protein>
<evidence type="ECO:0000259" key="10">
    <source>
        <dbReference type="PROSITE" id="PS50067"/>
    </source>
</evidence>
<gene>
    <name evidence="11" type="primary">nod_1</name>
    <name evidence="11" type="ORF">Bhyg_10889</name>
</gene>
<dbReference type="PRINTS" id="PR00380">
    <property type="entry name" value="KINESINHEAVY"/>
</dbReference>
<dbReference type="EMBL" id="WJQU01000003">
    <property type="protein sequence ID" value="KAJ6638156.1"/>
    <property type="molecule type" value="Genomic_DNA"/>
</dbReference>
<dbReference type="SMART" id="SM00129">
    <property type="entry name" value="KISc"/>
    <property type="match status" value="1"/>
</dbReference>
<evidence type="ECO:0000313" key="12">
    <source>
        <dbReference type="Proteomes" id="UP001151699"/>
    </source>
</evidence>
<evidence type="ECO:0000256" key="4">
    <source>
        <dbReference type="ARBA" id="ARBA00022840"/>
    </source>
</evidence>
<keyword evidence="5" id="KW-0175">Coiled coil</keyword>
<comment type="caution">
    <text evidence="11">The sequence shown here is derived from an EMBL/GenBank/DDBJ whole genome shotgun (WGS) entry which is preliminary data.</text>
</comment>
<organism evidence="11 12">
    <name type="scientific">Pseudolycoriella hygida</name>
    <dbReference type="NCBI Taxonomy" id="35572"/>
    <lineage>
        <taxon>Eukaryota</taxon>
        <taxon>Metazoa</taxon>
        <taxon>Ecdysozoa</taxon>
        <taxon>Arthropoda</taxon>
        <taxon>Hexapoda</taxon>
        <taxon>Insecta</taxon>
        <taxon>Pterygota</taxon>
        <taxon>Neoptera</taxon>
        <taxon>Endopterygota</taxon>
        <taxon>Diptera</taxon>
        <taxon>Nematocera</taxon>
        <taxon>Sciaroidea</taxon>
        <taxon>Sciaridae</taxon>
        <taxon>Pseudolycoriella</taxon>
    </lineage>
</organism>
<feature type="domain" description="Kinesin motor" evidence="10">
    <location>
        <begin position="4"/>
        <end position="308"/>
    </location>
</feature>
<accession>A0A9Q0MUB1</accession>
<dbReference type="Proteomes" id="UP001151699">
    <property type="component" value="Chromosome X"/>
</dbReference>
<feature type="compositionally biased region" description="Basic and acidic residues" evidence="9">
    <location>
        <begin position="318"/>
        <end position="329"/>
    </location>
</feature>
<dbReference type="AlphaFoldDB" id="A0A9Q0MUB1"/>
<evidence type="ECO:0000256" key="2">
    <source>
        <dbReference type="ARBA" id="ARBA00022490"/>
    </source>
</evidence>
<dbReference type="InterPro" id="IPR019821">
    <property type="entry name" value="Kinesin_motor_CS"/>
</dbReference>
<name>A0A9Q0MUB1_9DIPT</name>
<dbReference type="GO" id="GO:0008017">
    <property type="term" value="F:microtubule binding"/>
    <property type="evidence" value="ECO:0007669"/>
    <property type="project" value="InterPro"/>
</dbReference>
<dbReference type="PANTHER" id="PTHR47969">
    <property type="entry name" value="CHROMOSOME-ASSOCIATED KINESIN KIF4A-RELATED"/>
    <property type="match status" value="1"/>
</dbReference>
<evidence type="ECO:0000256" key="6">
    <source>
        <dbReference type="ARBA" id="ARBA00023212"/>
    </source>
</evidence>
<evidence type="ECO:0000256" key="9">
    <source>
        <dbReference type="SAM" id="MobiDB-lite"/>
    </source>
</evidence>
<keyword evidence="2" id="KW-0963">Cytoplasm</keyword>
<dbReference type="GO" id="GO:0005524">
    <property type="term" value="F:ATP binding"/>
    <property type="evidence" value="ECO:0007669"/>
    <property type="project" value="UniProtKB-UniRule"/>
</dbReference>
<keyword evidence="8" id="KW-0493">Microtubule</keyword>
<dbReference type="InterPro" id="IPR001752">
    <property type="entry name" value="Kinesin_motor_dom"/>
</dbReference>
<evidence type="ECO:0000313" key="11">
    <source>
        <dbReference type="EMBL" id="KAJ6638156.1"/>
    </source>
</evidence>
<keyword evidence="4 7" id="KW-0067">ATP-binding</keyword>
<comment type="subcellular location">
    <subcellularLocation>
        <location evidence="1">Cytoplasm</location>
        <location evidence="1">Cytoskeleton</location>
    </subcellularLocation>
</comment>
<dbReference type="GO" id="GO:0005874">
    <property type="term" value="C:microtubule"/>
    <property type="evidence" value="ECO:0007669"/>
    <property type="project" value="UniProtKB-KW"/>
</dbReference>
<dbReference type="GO" id="GO:0005875">
    <property type="term" value="C:microtubule associated complex"/>
    <property type="evidence" value="ECO:0007669"/>
    <property type="project" value="TreeGrafter"/>
</dbReference>
<comment type="similarity">
    <text evidence="7 8">Belongs to the TRAFAC class myosin-kinesin ATPase superfamily. Kinesin family.</text>
</comment>
<evidence type="ECO:0000256" key="1">
    <source>
        <dbReference type="ARBA" id="ARBA00004245"/>
    </source>
</evidence>
<keyword evidence="12" id="KW-1185">Reference proteome</keyword>
<keyword evidence="6" id="KW-0206">Cytoskeleton</keyword>
<dbReference type="PROSITE" id="PS50067">
    <property type="entry name" value="KINESIN_MOTOR_2"/>
    <property type="match status" value="1"/>
</dbReference>
<evidence type="ECO:0000256" key="7">
    <source>
        <dbReference type="PROSITE-ProRule" id="PRU00283"/>
    </source>
</evidence>
<feature type="binding site" evidence="7">
    <location>
        <begin position="78"/>
        <end position="85"/>
    </location>
    <ligand>
        <name>ATP</name>
        <dbReference type="ChEBI" id="CHEBI:30616"/>
    </ligand>
</feature>
<dbReference type="PANTHER" id="PTHR47969:SF15">
    <property type="entry name" value="CHROMOSOME-ASSOCIATED KINESIN KIF4A-RELATED"/>
    <property type="match status" value="1"/>
</dbReference>
<sequence length="453" mass="50665">MTDVVKVIIRERPLTGPSDDVVIRHCDLIKNRIFVEDRPFTIGHVFDNKCSQEDIYTSIQPIVKKFLEGYSCNVMAYGQSGTGKSYTMGLQADNFENLNRGIVPRALEEILEVVQNSNNETTIEISFFEIYNEKVFDLLSDKTDEHINTKGSKFTGGVKRPLTKLIDAELILIEGNKNRRTRPTAMNTNSSRSHGIVVIYRKTKNSSSSFYLVDLAGSEGVRRTGHKGEALAEGSNINRGLLGIGNIFKALSDGSCWVPYRDTVLGSVLQDSLNVNGFSTLVICISTLKKDVSETINSLTFAQKVMNLKSNPKISQPENKKNSVPRKDESINLTNQENLETPIAMRRPIATSTAVKLRPVHRTESPTVKQCFEAMKRTLQKRNVRLKSINFSPVKNDETFASESDSEELDSTVIPKLQPSVKEVAVPKTDSPEFMTKEECIRLVERQIANLAK</sequence>
<reference evidence="11" key="1">
    <citation type="submission" date="2022-07" db="EMBL/GenBank/DDBJ databases">
        <authorList>
            <person name="Trinca V."/>
            <person name="Uliana J.V.C."/>
            <person name="Torres T.T."/>
            <person name="Ward R.J."/>
            <person name="Monesi N."/>
        </authorList>
    </citation>
    <scope>NUCLEOTIDE SEQUENCE</scope>
    <source>
        <strain evidence="11">HSMRA1968</strain>
        <tissue evidence="11">Whole embryos</tissue>
    </source>
</reference>
<dbReference type="PROSITE" id="PS00411">
    <property type="entry name" value="KINESIN_MOTOR_1"/>
    <property type="match status" value="1"/>
</dbReference>
<dbReference type="SUPFAM" id="SSF52540">
    <property type="entry name" value="P-loop containing nucleoside triphosphate hydrolases"/>
    <property type="match status" value="1"/>
</dbReference>
<evidence type="ECO:0000256" key="8">
    <source>
        <dbReference type="RuleBase" id="RU000394"/>
    </source>
</evidence>
<dbReference type="GO" id="GO:0007018">
    <property type="term" value="P:microtubule-based movement"/>
    <property type="evidence" value="ECO:0007669"/>
    <property type="project" value="InterPro"/>
</dbReference>
<dbReference type="InterPro" id="IPR027640">
    <property type="entry name" value="Kinesin-like_fam"/>
</dbReference>
<keyword evidence="3 7" id="KW-0547">Nucleotide-binding</keyword>
<dbReference type="InterPro" id="IPR036961">
    <property type="entry name" value="Kinesin_motor_dom_sf"/>
</dbReference>
<dbReference type="GO" id="GO:0051231">
    <property type="term" value="P:spindle elongation"/>
    <property type="evidence" value="ECO:0007669"/>
    <property type="project" value="TreeGrafter"/>
</dbReference>
<dbReference type="GO" id="GO:0007052">
    <property type="term" value="P:mitotic spindle organization"/>
    <property type="evidence" value="ECO:0007669"/>
    <property type="project" value="TreeGrafter"/>
</dbReference>
<keyword evidence="7 8" id="KW-0505">Motor protein</keyword>
<feature type="region of interest" description="Disordered" evidence="9">
    <location>
        <begin position="310"/>
        <end position="329"/>
    </location>
</feature>
<dbReference type="GO" id="GO:0003777">
    <property type="term" value="F:microtubule motor activity"/>
    <property type="evidence" value="ECO:0007669"/>
    <property type="project" value="InterPro"/>
</dbReference>
<dbReference type="Gene3D" id="3.40.850.10">
    <property type="entry name" value="Kinesin motor domain"/>
    <property type="match status" value="1"/>
</dbReference>
<proteinExistence type="inferred from homology"/>
<dbReference type="Pfam" id="PF00225">
    <property type="entry name" value="Kinesin"/>
    <property type="match status" value="1"/>
</dbReference>
<feature type="non-terminal residue" evidence="11">
    <location>
        <position position="453"/>
    </location>
</feature>
<evidence type="ECO:0000256" key="3">
    <source>
        <dbReference type="ARBA" id="ARBA00022741"/>
    </source>
</evidence>
<evidence type="ECO:0000256" key="5">
    <source>
        <dbReference type="ARBA" id="ARBA00023054"/>
    </source>
</evidence>
<dbReference type="OrthoDB" id="6237065at2759"/>